<feature type="domain" description="Calcineurin-like phosphoesterase" evidence="1">
    <location>
        <begin position="2"/>
        <end position="144"/>
    </location>
</feature>
<dbReference type="AlphaFoldDB" id="A0A6N7IYF7"/>
<accession>A0A6N7IYF7</accession>
<proteinExistence type="predicted"/>
<dbReference type="GO" id="GO:0016787">
    <property type="term" value="F:hydrolase activity"/>
    <property type="evidence" value="ECO:0007669"/>
    <property type="project" value="InterPro"/>
</dbReference>
<comment type="caution">
    <text evidence="2">The sequence shown here is derived from an EMBL/GenBank/DDBJ whole genome shotgun (WGS) entry which is preliminary data.</text>
</comment>
<reference evidence="2" key="1">
    <citation type="journal article" date="2020" name="Appl. Environ. Microbiol.">
        <title>Medium-Chain Fatty Acid Synthesis by 'Candidatus Weimeria bifida' gen. nov., sp. nov., and 'Candidatus Pseudoramibacter fermentans' sp. nov.</title>
        <authorList>
            <person name="Scarborough M.J."/>
            <person name="Myers K.S."/>
            <person name="Donohue T.J."/>
            <person name="Noguera D.R."/>
        </authorList>
    </citation>
    <scope>NUCLEOTIDE SEQUENCE</scope>
    <source>
        <strain evidence="2">LCO1.1</strain>
    </source>
</reference>
<dbReference type="Gene3D" id="3.60.21.10">
    <property type="match status" value="1"/>
</dbReference>
<dbReference type="SUPFAM" id="SSF56300">
    <property type="entry name" value="Metallo-dependent phosphatases"/>
    <property type="match status" value="1"/>
</dbReference>
<evidence type="ECO:0000259" key="1">
    <source>
        <dbReference type="Pfam" id="PF00149"/>
    </source>
</evidence>
<name>A0A6N7IYF7_9FIRM</name>
<dbReference type="InterPro" id="IPR004843">
    <property type="entry name" value="Calcineurin-like_PHP"/>
</dbReference>
<dbReference type="Pfam" id="PF00149">
    <property type="entry name" value="Metallophos"/>
    <property type="match status" value="1"/>
</dbReference>
<evidence type="ECO:0000313" key="2">
    <source>
        <dbReference type="EMBL" id="MQN01376.1"/>
    </source>
</evidence>
<evidence type="ECO:0000313" key="3">
    <source>
        <dbReference type="Proteomes" id="UP000460257"/>
    </source>
</evidence>
<dbReference type="Proteomes" id="UP000460257">
    <property type="component" value="Unassembled WGS sequence"/>
</dbReference>
<organism evidence="2 3">
    <name type="scientific">Candidatus Weimeria bifida</name>
    <dbReference type="NCBI Taxonomy" id="2599074"/>
    <lineage>
        <taxon>Bacteria</taxon>
        <taxon>Bacillati</taxon>
        <taxon>Bacillota</taxon>
        <taxon>Clostridia</taxon>
        <taxon>Lachnospirales</taxon>
        <taxon>Lachnospiraceae</taxon>
        <taxon>Candidatus Weimeria</taxon>
    </lineage>
</organism>
<dbReference type="EMBL" id="VOGC01000006">
    <property type="protein sequence ID" value="MQN01376.1"/>
    <property type="molecule type" value="Genomic_DNA"/>
</dbReference>
<gene>
    <name evidence="2" type="ORF">FRC54_05530</name>
</gene>
<dbReference type="InterPro" id="IPR029052">
    <property type="entry name" value="Metallo-depent_PP-like"/>
</dbReference>
<sequence>MIWFTADLHFGHESVIKMQNRPFKDYRDMDDALIHHINECVGPNDRLFILGDVSHHITVGETNALVKRLHGRKYLLLGNHDMTGEPEKCQYDESLFEYVGYYKKMNANNMNIIMMHFPMLSWPKAMAGSVMLHGHIHSGPEYNEANIKAGIRRYDVGVDANNYYPVSIEQVKQWAEQTPVSITSRENLYIPGVWTAEPVSLGRFEEEHPDRKLVVYDSNENRELTEYHDEETLKKKIKDAHSIRDGFWKVTI</sequence>
<protein>
    <recommendedName>
        <fullName evidence="1">Calcineurin-like phosphoesterase domain-containing protein</fullName>
    </recommendedName>
</protein>
<keyword evidence="3" id="KW-1185">Reference proteome</keyword>